<dbReference type="AlphaFoldDB" id="A0A157ZJA6"/>
<dbReference type="SUPFAM" id="SSF54862">
    <property type="entry name" value="4Fe-4S ferredoxins"/>
    <property type="match status" value="1"/>
</dbReference>
<dbReference type="RefSeq" id="WP_062602133.1">
    <property type="nucleotide sequence ID" value="NZ_FCOX02000002.1"/>
</dbReference>
<dbReference type="Proteomes" id="UP000071859">
    <property type="component" value="Unassembled WGS sequence"/>
</dbReference>
<dbReference type="SUPFAM" id="SSF53706">
    <property type="entry name" value="Formate dehydrogenase/DMSO reductase, domains 1-3"/>
    <property type="match status" value="1"/>
</dbReference>
<feature type="domain" description="4Fe-4S ferredoxin-type" evidence="1">
    <location>
        <begin position="720"/>
        <end position="750"/>
    </location>
</feature>
<dbReference type="SUPFAM" id="SSF50692">
    <property type="entry name" value="ADC-like"/>
    <property type="match status" value="1"/>
</dbReference>
<organism evidence="2 3">
    <name type="scientific">Caballeronia calidae</name>
    <dbReference type="NCBI Taxonomy" id="1777139"/>
    <lineage>
        <taxon>Bacteria</taxon>
        <taxon>Pseudomonadati</taxon>
        <taxon>Pseudomonadota</taxon>
        <taxon>Betaproteobacteria</taxon>
        <taxon>Burkholderiales</taxon>
        <taxon>Burkholderiaceae</taxon>
        <taxon>Caballeronia</taxon>
    </lineage>
</organism>
<dbReference type="EMBL" id="FCOX02000002">
    <property type="protein sequence ID" value="SAK45519.1"/>
    <property type="molecule type" value="Genomic_DNA"/>
</dbReference>
<keyword evidence="3" id="KW-1185">Reference proteome</keyword>
<dbReference type="OrthoDB" id="9779457at2"/>
<dbReference type="PANTHER" id="PTHR42783">
    <property type="entry name" value="GLUTAMATE SYNTHASE [NADPH] SMALL CHAIN"/>
    <property type="match status" value="1"/>
</dbReference>
<evidence type="ECO:0000313" key="3">
    <source>
        <dbReference type="Proteomes" id="UP000071859"/>
    </source>
</evidence>
<gene>
    <name evidence="2" type="ORF">AWB78_00621</name>
</gene>
<dbReference type="Pfam" id="PF13247">
    <property type="entry name" value="Fer4_11"/>
    <property type="match status" value="1"/>
</dbReference>
<proteinExistence type="predicted"/>
<dbReference type="InterPro" id="IPR009010">
    <property type="entry name" value="Asp_de-COase-like_dom_sf"/>
</dbReference>
<evidence type="ECO:0000313" key="2">
    <source>
        <dbReference type="EMBL" id="SAK45519.1"/>
    </source>
</evidence>
<dbReference type="CDD" id="cd10551">
    <property type="entry name" value="PsrB"/>
    <property type="match status" value="1"/>
</dbReference>
<sequence>MRHRPFIPVVPANDELTSAERRTFLKIMAASLALAGAGCSGPPQEVIVPYVRMPEEMVPGKPLYYATAFIHHGYAQGVLVESEMGRPTKVEGNPEHPASLGATGIFAQASVLQLWDPDRSQTAQRGDVLSTWEAFKAALAPQRAQWNANDGAGLRILTGTTTSPTLADQIAGLLARYPKARWHCHDPLHDDAGFEAARLAFGQPADMLYRFDRAAIIVSVDADPFVDSPGGIRHARDFLHNRRSEAPQFDKRLYALEASPQLSGALADNRIAMPPHEIERTIWRIASRLGMNSGGLSEIPSASDARAAKWEEVLTRRLAAHRGQSIIVAGGSMSPRTRALVHRMNVHLGNVGETIVPIAPVEAQPENHAESLAMLVDDIHSGAVTSLIMLDANPVYDAPPDIGFERALSKLPFSVHLGLYRDETARVTQWHVPATHAFEQWSDGRAFDGTASIVQPIIAPLYHGHSAHELLALLIDGNEKAGYALVRDYWQRKQQGGNFEEFWQQTLRQGLIAGSASSPLALSGLPDLPPPPDFNGPALRALFVADSSVGGGEFANNGWLQELPRPFSTMTWDNAALLGERTAQALGVQTGDVLRLSLEHAPERVVEAPAWVWRAHAEGAITLPLGYGRWAAGHVGNGVGFDAYRLRVLRGSHALKAEKTGRQIAFATTQNHQQMEGREIVQMAKLDEFHRNPHFANDEPRKRTPEMSIYPEWQYKDYKWGMAIDLNACIGCRACTIACQAENNIPVVGKEEVARGREMHWIRVDRYDVGPASSPRSAFQPVPCMHCETAPCEEVCPVGAAVHDSEGLNVQVYNRCVGTRFCSNNCPYKVRRFNFLQYANTAIDRPRPAYNPEVTVRRRGVMEKCTYCLQRITRGRIEAEKLGRRLQDGEVVTACQAVCPTEAISFGDLNDPASKVNRAKASPLDYALLAELNTRPRTTYAALILNPDDELEQA</sequence>
<name>A0A157ZJA6_9BURK</name>
<dbReference type="PROSITE" id="PS51379">
    <property type="entry name" value="4FE4S_FER_2"/>
    <property type="match status" value="2"/>
</dbReference>
<evidence type="ECO:0000259" key="1">
    <source>
        <dbReference type="PROSITE" id="PS51379"/>
    </source>
</evidence>
<dbReference type="InterPro" id="IPR017896">
    <property type="entry name" value="4Fe4S_Fe-S-bd"/>
</dbReference>
<protein>
    <submittedName>
        <fullName evidence="2">4Fe-4S ferredoxin</fullName>
    </submittedName>
</protein>
<reference evidence="2" key="1">
    <citation type="submission" date="2016-01" db="EMBL/GenBank/DDBJ databases">
        <authorList>
            <person name="Peeters C."/>
        </authorList>
    </citation>
    <scope>NUCLEOTIDE SEQUENCE</scope>
    <source>
        <strain evidence="2">LMG 29321</strain>
    </source>
</reference>
<feature type="domain" description="4Fe-4S ferredoxin-type" evidence="1">
    <location>
        <begin position="775"/>
        <end position="806"/>
    </location>
</feature>
<comment type="caution">
    <text evidence="2">The sequence shown here is derived from an EMBL/GenBank/DDBJ whole genome shotgun (WGS) entry which is preliminary data.</text>
</comment>
<dbReference type="PANTHER" id="PTHR42783:SF3">
    <property type="entry name" value="GLUTAMATE SYNTHASE [NADPH] SMALL CHAIN-RELATED"/>
    <property type="match status" value="1"/>
</dbReference>
<accession>A0A157ZJA6</accession>
<dbReference type="Gene3D" id="3.40.50.740">
    <property type="match status" value="1"/>
</dbReference>
<dbReference type="CDD" id="cd02784">
    <property type="entry name" value="MopB_CT_PHLH"/>
    <property type="match status" value="1"/>
</dbReference>
<dbReference type="Gene3D" id="3.30.70.20">
    <property type="match status" value="2"/>
</dbReference>